<accession>A0ABV4XFV6</accession>
<organism evidence="1 2">
    <name type="scientific">Floridaenema aerugineum BLCC-F46</name>
    <dbReference type="NCBI Taxonomy" id="3153654"/>
    <lineage>
        <taxon>Bacteria</taxon>
        <taxon>Bacillati</taxon>
        <taxon>Cyanobacteriota</taxon>
        <taxon>Cyanophyceae</taxon>
        <taxon>Oscillatoriophycideae</taxon>
        <taxon>Aerosakkonematales</taxon>
        <taxon>Aerosakkonemataceae</taxon>
        <taxon>Floridanema</taxon>
        <taxon>Floridanema aerugineum</taxon>
    </lineage>
</organism>
<gene>
    <name evidence="1" type="ORF">ACE1CC_32410</name>
</gene>
<evidence type="ECO:0000313" key="2">
    <source>
        <dbReference type="Proteomes" id="UP001576774"/>
    </source>
</evidence>
<sequence>MVKNRQVYEKLQGTGNDAIWVKMPWAEHAFDAVFNGVSNQLALYTRSTVPNYPTVRLPVFPYSDTQGR</sequence>
<dbReference type="Proteomes" id="UP001576774">
    <property type="component" value="Unassembled WGS sequence"/>
</dbReference>
<proteinExistence type="predicted"/>
<name>A0ABV4XFV6_9CYAN</name>
<dbReference type="RefSeq" id="WP_413274554.1">
    <property type="nucleotide sequence ID" value="NZ_JBHFNQ010000231.1"/>
</dbReference>
<comment type="caution">
    <text evidence="1">The sequence shown here is derived from an EMBL/GenBank/DDBJ whole genome shotgun (WGS) entry which is preliminary data.</text>
</comment>
<evidence type="ECO:0000313" key="1">
    <source>
        <dbReference type="EMBL" id="MFB2881579.1"/>
    </source>
</evidence>
<reference evidence="1 2" key="1">
    <citation type="submission" date="2024-09" db="EMBL/GenBank/DDBJ databases">
        <title>Floridaenema gen nov. (Aerosakkonemataceae, Aerosakkonematales ord. nov., Cyanobacteria) from benthic tropical and subtropical fresh waters, with the description of four new species.</title>
        <authorList>
            <person name="Moretto J.A."/>
            <person name="Berthold D.E."/>
            <person name="Lefler F.W."/>
            <person name="Huang I.-S."/>
            <person name="Laughinghouse H. IV."/>
        </authorList>
    </citation>
    <scope>NUCLEOTIDE SEQUENCE [LARGE SCALE GENOMIC DNA]</scope>
    <source>
        <strain evidence="1 2">BLCC-F46</strain>
    </source>
</reference>
<dbReference type="EMBL" id="JBHFNQ010000231">
    <property type="protein sequence ID" value="MFB2881579.1"/>
    <property type="molecule type" value="Genomic_DNA"/>
</dbReference>
<protein>
    <submittedName>
        <fullName evidence="1">Uncharacterized protein</fullName>
    </submittedName>
</protein>
<keyword evidence="2" id="KW-1185">Reference proteome</keyword>